<dbReference type="InterPro" id="IPR057987">
    <property type="entry name" value="TPR_RNF123/RKP"/>
</dbReference>
<evidence type="ECO:0000259" key="19">
    <source>
        <dbReference type="PROSITE" id="PS50089"/>
    </source>
</evidence>
<evidence type="ECO:0000256" key="2">
    <source>
        <dbReference type="ARBA" id="ARBA00004496"/>
    </source>
</evidence>
<comment type="pathway">
    <text evidence="3">Protein modification; protein ubiquitination.</text>
</comment>
<keyword evidence="11" id="KW-0833">Ubl conjugation pathway</keyword>
<evidence type="ECO:0000256" key="13">
    <source>
        <dbReference type="ARBA" id="ARBA00022843"/>
    </source>
</evidence>
<dbReference type="GO" id="GO:0008270">
    <property type="term" value="F:zinc ion binding"/>
    <property type="evidence" value="ECO:0007669"/>
    <property type="project" value="UniProtKB-KW"/>
</dbReference>
<dbReference type="SUPFAM" id="SSF49899">
    <property type="entry name" value="Concanavalin A-like lectins/glucanases"/>
    <property type="match status" value="1"/>
</dbReference>
<dbReference type="CDD" id="cd12882">
    <property type="entry name" value="SPRY_RNF123"/>
    <property type="match status" value="1"/>
</dbReference>
<evidence type="ECO:0000313" key="21">
    <source>
        <dbReference type="Ensembl" id="ENSPMRP00000004280.1"/>
    </source>
</evidence>
<dbReference type="GO" id="GO:0051603">
    <property type="term" value="P:proteolysis involved in protein catabolic process"/>
    <property type="evidence" value="ECO:0007669"/>
    <property type="project" value="TreeGrafter"/>
</dbReference>
<dbReference type="SMART" id="SM00184">
    <property type="entry name" value="RING"/>
    <property type="match status" value="1"/>
</dbReference>
<dbReference type="AlphaFoldDB" id="A0A670HYL0"/>
<evidence type="ECO:0000256" key="16">
    <source>
        <dbReference type="ARBA" id="ARBA00079670"/>
    </source>
</evidence>
<name>A0A670HYL0_PODMU</name>
<dbReference type="SMART" id="SM00449">
    <property type="entry name" value="SPRY"/>
    <property type="match status" value="1"/>
</dbReference>
<evidence type="ECO:0000256" key="18">
    <source>
        <dbReference type="PROSITE-ProRule" id="PRU00175"/>
    </source>
</evidence>
<reference evidence="21" key="3">
    <citation type="submission" date="2025-09" db="UniProtKB">
        <authorList>
            <consortium name="Ensembl"/>
        </authorList>
    </citation>
    <scope>IDENTIFICATION</scope>
</reference>
<keyword evidence="8" id="KW-0808">Transferase</keyword>
<dbReference type="InterPro" id="IPR013320">
    <property type="entry name" value="ConA-like_dom_sf"/>
</dbReference>
<evidence type="ECO:0000256" key="6">
    <source>
        <dbReference type="ARBA" id="ARBA00022490"/>
    </source>
</evidence>
<evidence type="ECO:0000313" key="22">
    <source>
        <dbReference type="Proteomes" id="UP000472272"/>
    </source>
</evidence>
<evidence type="ECO:0000256" key="8">
    <source>
        <dbReference type="ARBA" id="ARBA00022679"/>
    </source>
</evidence>
<keyword evidence="10 18" id="KW-0863">Zinc-finger</keyword>
<reference evidence="21 22" key="1">
    <citation type="journal article" date="2019" name="Proc. Natl. Acad. Sci. U.S.A.">
        <title>Regulatory changes in pterin and carotenoid genes underlie balanced color polymorphisms in the wall lizard.</title>
        <authorList>
            <person name="Andrade P."/>
            <person name="Pinho C."/>
            <person name="Perez I de Lanuza G."/>
            <person name="Afonso S."/>
            <person name="Brejcha J."/>
            <person name="Rubin C.J."/>
            <person name="Wallerman O."/>
            <person name="Pereira P."/>
            <person name="Sabatino S.J."/>
            <person name="Bellati A."/>
            <person name="Pellitteri-Rosa D."/>
            <person name="Bosakova Z."/>
            <person name="Bunikis I."/>
            <person name="Carretero M.A."/>
            <person name="Feiner N."/>
            <person name="Marsik P."/>
            <person name="Pauperio F."/>
            <person name="Salvi D."/>
            <person name="Soler L."/>
            <person name="While G.M."/>
            <person name="Uller T."/>
            <person name="Font E."/>
            <person name="Andersson L."/>
            <person name="Carneiro M."/>
        </authorList>
    </citation>
    <scope>NUCLEOTIDE SEQUENCE</scope>
</reference>
<evidence type="ECO:0000256" key="15">
    <source>
        <dbReference type="ARBA" id="ARBA00067465"/>
    </source>
</evidence>
<proteinExistence type="predicted"/>
<keyword evidence="7" id="KW-0597">Phosphoprotein</keyword>
<dbReference type="Pfam" id="PF00622">
    <property type="entry name" value="SPRY"/>
    <property type="match status" value="1"/>
</dbReference>
<dbReference type="GO" id="GO:0016567">
    <property type="term" value="P:protein ubiquitination"/>
    <property type="evidence" value="ECO:0007669"/>
    <property type="project" value="UniProtKB-ARBA"/>
</dbReference>
<evidence type="ECO:0000256" key="7">
    <source>
        <dbReference type="ARBA" id="ARBA00022553"/>
    </source>
</evidence>
<keyword evidence="22" id="KW-1185">Reference proteome</keyword>
<dbReference type="InterPro" id="IPR003877">
    <property type="entry name" value="SPRY_dom"/>
</dbReference>
<keyword evidence="9" id="KW-0479">Metal-binding</keyword>
<evidence type="ECO:0000256" key="9">
    <source>
        <dbReference type="ARBA" id="ARBA00022723"/>
    </source>
</evidence>
<dbReference type="PROSITE" id="PS50089">
    <property type="entry name" value="ZF_RING_2"/>
    <property type="match status" value="1"/>
</dbReference>
<feature type="domain" description="B30.2/SPRY" evidence="20">
    <location>
        <begin position="34"/>
        <end position="214"/>
    </location>
</feature>
<evidence type="ECO:0000256" key="3">
    <source>
        <dbReference type="ARBA" id="ARBA00004906"/>
    </source>
</evidence>
<dbReference type="FunFam" id="3.30.40.10:FF:000133">
    <property type="entry name" value="E3 ubiquitin-protein ligase RNF123"/>
    <property type="match status" value="1"/>
</dbReference>
<organism evidence="21 22">
    <name type="scientific">Podarcis muralis</name>
    <name type="common">Wall lizard</name>
    <name type="synonym">Lacerta muralis</name>
    <dbReference type="NCBI Taxonomy" id="64176"/>
    <lineage>
        <taxon>Eukaryota</taxon>
        <taxon>Metazoa</taxon>
        <taxon>Chordata</taxon>
        <taxon>Craniata</taxon>
        <taxon>Vertebrata</taxon>
        <taxon>Euteleostomi</taxon>
        <taxon>Lepidosauria</taxon>
        <taxon>Squamata</taxon>
        <taxon>Bifurcata</taxon>
        <taxon>Unidentata</taxon>
        <taxon>Episquamata</taxon>
        <taxon>Laterata</taxon>
        <taxon>Lacertibaenia</taxon>
        <taxon>Lacertidae</taxon>
        <taxon>Podarcis</taxon>
    </lineage>
</organism>
<dbReference type="GO" id="GO:0061630">
    <property type="term" value="F:ubiquitin protein ligase activity"/>
    <property type="evidence" value="ECO:0007669"/>
    <property type="project" value="UniProtKB-EC"/>
</dbReference>
<evidence type="ECO:0000256" key="14">
    <source>
        <dbReference type="ARBA" id="ARBA00063853"/>
    </source>
</evidence>
<keyword evidence="6" id="KW-0963">Cytoplasm</keyword>
<dbReference type="InterPro" id="IPR013083">
    <property type="entry name" value="Znf_RING/FYVE/PHD"/>
</dbReference>
<evidence type="ECO:0000256" key="12">
    <source>
        <dbReference type="ARBA" id="ARBA00022833"/>
    </source>
</evidence>
<sequence length="1238" mass="139982">MLVPLSFAIKLNIELPCLNYCISYVVALQIFLIVIPSTFISDQGVEGRLGPSTVVLDHTSGFEGLLLVDDDLLGVIGHSNFGSIRATTCVYKGKWIYEVLISSQGLMQIGWCTLNCRFNQEEGVGDTPDSYAYDGNRVRKWNVTTTNYGKSWAAGDIVSCLIDLDEGSISFCLNGVSLGTAFDNISRGSGMAYFPAISLSFKESVAFNFGSRPLRYPLTIGYRPLQDKPAADLAKAQKLLGYLKNVIHTGIDVTEGKLVEREASTWQLQGEPTVLITLAHIFNSFAPLMCKVYLVEDVLMNFLLSILEGGGPVEAHPLIQQLLDLMWLLMEDYEVHECLKQLLMSLLRAYRFSPIVPDLGLQIHYLRLTIAILKHEKSRKYLLHNVLFDVLRSVVFFYIKSPLRVEEAGLQELIPTTWWPNCFNKEGKESKEIKDETAEERLRRRAYERGCQRLKKRIEGASRYIFLNKFRKFLQENASNRGNLTVLCPPEYMVCFLHRLISALKHYWDEYNMKNPLAMSSEDAYVPPQLFYNGKVDYFDLQRLGGLLSHLKKTLKDELASKANILIDPAELQAVTMDDLDEDEESAVSTAQRPAAALAIGGALARPSWLSSPTLGRANRFLSTAAVSLMTPRRSPGALEKVKVRTLNMEQRTEEDIEGSHGNEGLLLGRPAEEPEQPITENSLLEILDGIVMMYNLSVHQQLGKMVGVSDDVNEYAMALKDTEEKISRCPKRRRDIHDELVKSQKVFSEKLNHLSRRLAWINVTIYSKEKMQDIYWLLRVCIRTIEHGDRIGSLFAFMPEFYLSVAMNSYSALKNYFSPVNSMEELPGYEETLTHLAAILANSCFPEVIDSLMQALASYVCYPHSLRAVERIPELQRISMMKNLLAPYEQRPWAQTNWILVRLWRGCGFGYRYTRLPHLLKTKPEDANLPSLQKPCPSTLLQRHMADLLRSDREMAPSFLNSVLNQLNWAFSEFIGMIQEIQQAAERLERNFVDSRQLKVCATCFDLSVSLLRVLEMTVTLAPEIFLDWSRPSSELLLRRLAQLLNQVLNRVTAERNLFDRVVNLRLPGLESVDHYPILVAVTGILVRLLVDTDFQGAERATAVLLADPCFQLRSIQYLLGNTEPLVLGMASASADKKHFSLQSYTDYISQEELAKVEQMLGHLSEESKQAAASTLPTSEEDLCPICYAHPISAVFKPCSHKSCKACINQHLMNNKDCFFCKATITGVDDYMKPATS</sequence>
<keyword evidence="12" id="KW-0862">Zinc</keyword>
<comment type="subcellular location">
    <subcellularLocation>
        <location evidence="2">Cytoplasm</location>
    </subcellularLocation>
</comment>
<dbReference type="InterPro" id="IPR001870">
    <property type="entry name" value="B30.2/SPRY"/>
</dbReference>
<evidence type="ECO:0000256" key="10">
    <source>
        <dbReference type="ARBA" id="ARBA00022771"/>
    </source>
</evidence>
<evidence type="ECO:0000256" key="5">
    <source>
        <dbReference type="ARBA" id="ARBA00022481"/>
    </source>
</evidence>
<dbReference type="EC" id="2.3.2.27" evidence="4"/>
<keyword evidence="5" id="KW-0488">Methylation</keyword>
<dbReference type="SUPFAM" id="SSF57850">
    <property type="entry name" value="RING/U-box"/>
    <property type="match status" value="1"/>
</dbReference>
<dbReference type="PROSITE" id="PS50188">
    <property type="entry name" value="B302_SPRY"/>
    <property type="match status" value="1"/>
</dbReference>
<dbReference type="GeneTree" id="ENSGT00940000155781"/>
<dbReference type="GO" id="GO:0005737">
    <property type="term" value="C:cytoplasm"/>
    <property type="evidence" value="ECO:0007669"/>
    <property type="project" value="UniProtKB-SubCell"/>
</dbReference>
<dbReference type="InterPro" id="IPR045129">
    <property type="entry name" value="RNF123/RKP/RSPRY1"/>
</dbReference>
<dbReference type="OMA" id="LCCFHRL"/>
<evidence type="ECO:0000256" key="17">
    <source>
        <dbReference type="ARBA" id="ARBA00080435"/>
    </source>
</evidence>
<dbReference type="InterPro" id="IPR001841">
    <property type="entry name" value="Znf_RING"/>
</dbReference>
<reference evidence="21" key="2">
    <citation type="submission" date="2025-08" db="UniProtKB">
        <authorList>
            <consortium name="Ensembl"/>
        </authorList>
    </citation>
    <scope>IDENTIFICATION</scope>
</reference>
<dbReference type="PANTHER" id="PTHR13363:SF5">
    <property type="entry name" value="E3 UBIQUITIN-PROTEIN LIGASE RNF123"/>
    <property type="match status" value="1"/>
</dbReference>
<keyword evidence="13" id="KW-0832">Ubl conjugation</keyword>
<dbReference type="Gene3D" id="2.60.120.920">
    <property type="match status" value="1"/>
</dbReference>
<dbReference type="InterPro" id="IPR035773">
    <property type="entry name" value="SPRY_RNF123"/>
</dbReference>
<dbReference type="InterPro" id="IPR043136">
    <property type="entry name" value="B30.2/SPRY_sf"/>
</dbReference>
<dbReference type="Proteomes" id="UP000472272">
    <property type="component" value="Chromosome 2"/>
</dbReference>
<evidence type="ECO:0000259" key="20">
    <source>
        <dbReference type="PROSITE" id="PS50188"/>
    </source>
</evidence>
<comment type="subunit">
    <text evidence="14">Component of the KPC complex composed of RNF123/KPC1 and UBAC1/KPC2. Interacts with UBAC1 and CDKN1B via its N-terminal domain. Interacts with RIGI (via N-terminus) and IFIH1 (via N-terminus).</text>
</comment>
<evidence type="ECO:0000256" key="11">
    <source>
        <dbReference type="ARBA" id="ARBA00022786"/>
    </source>
</evidence>
<dbReference type="Pfam" id="PF25576">
    <property type="entry name" value="TPR_RNF123"/>
    <property type="match status" value="1"/>
</dbReference>
<accession>A0A670HYL0</accession>
<dbReference type="Ensembl" id="ENSPMRT00000004571.1">
    <property type="protein sequence ID" value="ENSPMRP00000004280.1"/>
    <property type="gene ID" value="ENSPMRG00000002465.1"/>
</dbReference>
<dbReference type="Gene3D" id="3.30.40.10">
    <property type="entry name" value="Zinc/RING finger domain, C3HC4 (zinc finger)"/>
    <property type="match status" value="1"/>
</dbReference>
<evidence type="ECO:0000256" key="1">
    <source>
        <dbReference type="ARBA" id="ARBA00000900"/>
    </source>
</evidence>
<feature type="domain" description="RING-type" evidence="19">
    <location>
        <begin position="1185"/>
        <end position="1223"/>
    </location>
</feature>
<dbReference type="PANTHER" id="PTHR13363">
    <property type="entry name" value="RING FINGER AND SRY DOMAIN-CONTAINING"/>
    <property type="match status" value="1"/>
</dbReference>
<evidence type="ECO:0000256" key="4">
    <source>
        <dbReference type="ARBA" id="ARBA00012483"/>
    </source>
</evidence>
<comment type="catalytic activity">
    <reaction evidence="1">
        <text>S-ubiquitinyl-[E2 ubiquitin-conjugating enzyme]-L-cysteine + [acceptor protein]-L-lysine = [E2 ubiquitin-conjugating enzyme]-L-cysteine + N(6)-ubiquitinyl-[acceptor protein]-L-lysine.</text>
        <dbReference type="EC" id="2.3.2.27"/>
    </reaction>
</comment>
<dbReference type="Pfam" id="PF13920">
    <property type="entry name" value="zf-C3HC4_3"/>
    <property type="match status" value="1"/>
</dbReference>
<dbReference type="FunFam" id="2.60.120.920:FF:000031">
    <property type="entry name" value="E3 ubiquitin-protein ligase RNF123"/>
    <property type="match status" value="1"/>
</dbReference>
<dbReference type="CDD" id="cd16541">
    <property type="entry name" value="RING-HC_RNF123"/>
    <property type="match status" value="1"/>
</dbReference>
<protein>
    <recommendedName>
        <fullName evidence="15">E3 ubiquitin-protein ligase RNF123</fullName>
        <ecNumber evidence="4">2.3.2.27</ecNumber>
    </recommendedName>
    <alternativeName>
        <fullName evidence="16">Kip1 ubiquitination-promoting complex protein 1</fullName>
    </alternativeName>
    <alternativeName>
        <fullName evidence="17">RING finger protein 123</fullName>
    </alternativeName>
</protein>